<evidence type="ECO:0000313" key="3">
    <source>
        <dbReference type="Proteomes" id="UP000827561"/>
    </source>
</evidence>
<protein>
    <submittedName>
        <fullName evidence="2">Uncharacterized protein</fullName>
    </submittedName>
</protein>
<reference evidence="2 3" key="1">
    <citation type="submission" date="2021-08" db="EMBL/GenBank/DDBJ databases">
        <authorList>
            <person name="Abebe M.A."/>
            <person name="Anderson J.Z."/>
            <person name="Burris R."/>
            <person name="Durrani M."/>
            <person name="Fetterly M.N."/>
            <person name="Fowler R.A."/>
            <person name="Friedman A."/>
            <person name="Khuong T.M."/>
            <person name="Konnor C.A."/>
            <person name="Madden B.G."/>
            <person name="Makula M.N."/>
            <person name="McTigue K."/>
            <person name="Morgan A.R."/>
            <person name="Qureshi S.I."/>
            <person name="Rainey M."/>
            <person name="Scherer A.E."/>
            <person name="Singer L."/>
            <person name="Thakar S.M."/>
            <person name="Truong P."/>
            <person name="Zaeean M.H."/>
            <person name="Balish M.F."/>
            <person name="Garlena R.A."/>
            <person name="Russell D.A."/>
            <person name="Jacobs-Sera D."/>
            <person name="Hatfull G.F."/>
        </authorList>
    </citation>
    <scope>NUCLEOTIDE SEQUENCE [LARGE SCALE GENOMIC DNA]</scope>
</reference>
<dbReference type="KEGG" id="vg:77952004"/>
<dbReference type="EMBL" id="MZ820089">
    <property type="protein sequence ID" value="QZE10802.1"/>
    <property type="molecule type" value="Genomic_DNA"/>
</dbReference>
<proteinExistence type="predicted"/>
<dbReference type="RefSeq" id="YP_010675680.1">
    <property type="nucleotide sequence ID" value="NC_071006.1"/>
</dbReference>
<feature type="region of interest" description="Disordered" evidence="1">
    <location>
        <begin position="1"/>
        <end position="23"/>
    </location>
</feature>
<dbReference type="GeneID" id="77952004"/>
<organism evidence="2 3">
    <name type="scientific">Gordonia phage ChisanaKitsune</name>
    <dbReference type="NCBI Taxonomy" id="2871538"/>
    <lineage>
        <taxon>Viruses</taxon>
        <taxon>Duplodnaviria</taxon>
        <taxon>Heunggongvirae</taxon>
        <taxon>Uroviricota</taxon>
        <taxon>Caudoviricetes</taxon>
        <taxon>Chidieberevirus</taxon>
        <taxon>Chidieberevirus chisanakitsune</taxon>
    </lineage>
</organism>
<dbReference type="Proteomes" id="UP000827561">
    <property type="component" value="Segment"/>
</dbReference>
<feature type="compositionally biased region" description="Pro residues" evidence="1">
    <location>
        <begin position="1"/>
        <end position="11"/>
    </location>
</feature>
<evidence type="ECO:0000256" key="1">
    <source>
        <dbReference type="SAM" id="MobiDB-lite"/>
    </source>
</evidence>
<keyword evidence="3" id="KW-1185">Reference proteome</keyword>
<accession>A0AAE7XF85</accession>
<gene>
    <name evidence="2" type="primary">33</name>
    <name evidence="2" type="ORF">SEA_CHISANAKITSUNE_33</name>
</gene>
<evidence type="ECO:0000313" key="2">
    <source>
        <dbReference type="EMBL" id="QZE10802.1"/>
    </source>
</evidence>
<name>A0AAE7XF85_9CAUD</name>
<sequence>MSGLSTPPPDQTPQGSPYIAGGNQRAEWYDVPEGSQAIEQEPATVPSADSNEVLYLNPDDPDYAFTTSPISPNNQQYVQLAGTDFTEQDGFISLPVETDL</sequence>